<organism evidence="2">
    <name type="scientific">Picea glauca</name>
    <name type="common">White spruce</name>
    <name type="synonym">Pinus glauca</name>
    <dbReference type="NCBI Taxonomy" id="3330"/>
    <lineage>
        <taxon>Eukaryota</taxon>
        <taxon>Viridiplantae</taxon>
        <taxon>Streptophyta</taxon>
        <taxon>Embryophyta</taxon>
        <taxon>Tracheophyta</taxon>
        <taxon>Spermatophyta</taxon>
        <taxon>Pinopsida</taxon>
        <taxon>Pinidae</taxon>
        <taxon>Conifers I</taxon>
        <taxon>Pinales</taxon>
        <taxon>Pinaceae</taxon>
        <taxon>Picea</taxon>
    </lineage>
</organism>
<feature type="region of interest" description="Disordered" evidence="1">
    <location>
        <begin position="21"/>
        <end position="42"/>
    </location>
</feature>
<dbReference type="AlphaFoldDB" id="A0A117NI82"/>
<sequence>MRLYMQRPGYRKMVRTHLKHSLSKARHRRTQRTRRQRSRTCAGNTMHSRRAEVMISAPSIACRWRWQPSCCLHRFCVPAERANAQRKHYMWPRSTPMVLNSIGSGI</sequence>
<comment type="caution">
    <text evidence="2">The sequence shown here is derived from an EMBL/GenBank/DDBJ whole genome shotgun (WGS) entry which is preliminary data.</text>
</comment>
<feature type="compositionally biased region" description="Basic residues" evidence="1">
    <location>
        <begin position="21"/>
        <end position="38"/>
    </location>
</feature>
<gene>
    <name evidence="2" type="ORF">ABT39_MTgene2763</name>
</gene>
<evidence type="ECO:0000256" key="1">
    <source>
        <dbReference type="SAM" id="MobiDB-lite"/>
    </source>
</evidence>
<name>A0A117NI82_PICGL</name>
<geneLocation type="mitochondrion" evidence="2"/>
<keyword evidence="2" id="KW-0496">Mitochondrion</keyword>
<dbReference type="EMBL" id="LKAM01000002">
    <property type="protein sequence ID" value="KUM49538.1"/>
    <property type="molecule type" value="Genomic_DNA"/>
</dbReference>
<reference evidence="2" key="1">
    <citation type="journal article" date="2015" name="Genome Biol. Evol.">
        <title>Organellar Genomes of White Spruce (Picea glauca): Assembly and Annotation.</title>
        <authorList>
            <person name="Jackman S.D."/>
            <person name="Warren R.L."/>
            <person name="Gibb E.A."/>
            <person name="Vandervalk B.P."/>
            <person name="Mohamadi H."/>
            <person name="Chu J."/>
            <person name="Raymond A."/>
            <person name="Pleasance S."/>
            <person name="Coope R."/>
            <person name="Wildung M.R."/>
            <person name="Ritland C.E."/>
            <person name="Bousquet J."/>
            <person name="Jones S.J."/>
            <person name="Bohlmann J."/>
            <person name="Birol I."/>
        </authorList>
    </citation>
    <scope>NUCLEOTIDE SEQUENCE [LARGE SCALE GENOMIC DNA]</scope>
    <source>
        <tissue evidence="2">Flushing bud</tissue>
    </source>
</reference>
<evidence type="ECO:0000313" key="2">
    <source>
        <dbReference type="EMBL" id="KUM49538.1"/>
    </source>
</evidence>
<accession>A0A117NI82</accession>
<proteinExistence type="predicted"/>
<protein>
    <submittedName>
        <fullName evidence="2">Uncharacterized protein</fullName>
    </submittedName>
</protein>